<dbReference type="EMBL" id="WOWB01000001">
    <property type="protein sequence ID" value="NLV05854.1"/>
    <property type="molecule type" value="Genomic_DNA"/>
</dbReference>
<accession>A0A847U4E4</accession>
<proteinExistence type="predicted"/>
<protein>
    <submittedName>
        <fullName evidence="1">Uncharacterized protein</fullName>
    </submittedName>
</protein>
<comment type="caution">
    <text evidence="1">The sequence shown here is derived from an EMBL/GenBank/DDBJ whole genome shotgun (WGS) entry which is preliminary data.</text>
</comment>
<reference evidence="1" key="1">
    <citation type="submission" date="2019-12" db="EMBL/GenBank/DDBJ databases">
        <title>The whole-genome sequencing of Haloarcula japonica strain pws8.</title>
        <authorList>
            <person name="Verma D.K."/>
            <person name="Gopal K."/>
            <person name="Prasad E.S."/>
        </authorList>
    </citation>
    <scope>NUCLEOTIDE SEQUENCE</scope>
    <source>
        <strain evidence="1">Pws8</strain>
    </source>
</reference>
<evidence type="ECO:0000313" key="2">
    <source>
        <dbReference type="Proteomes" id="UP000610611"/>
    </source>
</evidence>
<dbReference type="AlphaFoldDB" id="A0A847U4E4"/>
<gene>
    <name evidence="1" type="ORF">GOC83_06835</name>
</gene>
<sequence>MDERTGVFRVYRVVNAVPHINLFDTAATRLYTVYQSGYGERQPAVDDLRTGDLVEATLGGDPDDSDEAWSLLSFERRDRVSMDFAVDTDVPAVAADLWEPGLERPASTVLEENGEPVAECFVQPRAPLPGGTFVPSVLTGLVPMESLLTELPGIGEPPTDAIFIDPDAPDADSYSYPYGVAVLFTAAADELLTEFRERYDLAADVDNRPEYDPYGL</sequence>
<organism evidence="1 2">
    <name type="scientific">Haloarcula rubripromontorii</name>
    <dbReference type="NCBI Taxonomy" id="1705562"/>
    <lineage>
        <taxon>Archaea</taxon>
        <taxon>Methanobacteriati</taxon>
        <taxon>Methanobacteriota</taxon>
        <taxon>Stenosarchaea group</taxon>
        <taxon>Halobacteria</taxon>
        <taxon>Halobacteriales</taxon>
        <taxon>Haloarculaceae</taxon>
        <taxon>Haloarcula</taxon>
    </lineage>
</organism>
<evidence type="ECO:0000313" key="1">
    <source>
        <dbReference type="EMBL" id="NLV05854.1"/>
    </source>
</evidence>
<dbReference type="Proteomes" id="UP000610611">
    <property type="component" value="Unassembled WGS sequence"/>
</dbReference>
<dbReference type="RefSeq" id="WP_170083067.1">
    <property type="nucleotide sequence ID" value="NZ_WOWB01000001.1"/>
</dbReference>
<name>A0A847U4E4_9EURY</name>